<gene>
    <name evidence="2" type="ORF">S03H2_18387</name>
</gene>
<keyword evidence="1" id="KW-1133">Transmembrane helix</keyword>
<name>X1EY64_9ZZZZ</name>
<reference evidence="2" key="1">
    <citation type="journal article" date="2014" name="Front. Microbiol.">
        <title>High frequency of phylogenetically diverse reductive dehalogenase-homologous genes in deep subseafloor sedimentary metagenomes.</title>
        <authorList>
            <person name="Kawai M."/>
            <person name="Futagami T."/>
            <person name="Toyoda A."/>
            <person name="Takaki Y."/>
            <person name="Nishi S."/>
            <person name="Hori S."/>
            <person name="Arai W."/>
            <person name="Tsubouchi T."/>
            <person name="Morono Y."/>
            <person name="Uchiyama I."/>
            <person name="Ito T."/>
            <person name="Fujiyama A."/>
            <person name="Inagaki F."/>
            <person name="Takami H."/>
        </authorList>
    </citation>
    <scope>NUCLEOTIDE SEQUENCE</scope>
    <source>
        <strain evidence="2">Expedition CK06-06</strain>
    </source>
</reference>
<dbReference type="EMBL" id="BARU01009538">
    <property type="protein sequence ID" value="GAH38356.1"/>
    <property type="molecule type" value="Genomic_DNA"/>
</dbReference>
<feature type="transmembrane region" description="Helical" evidence="1">
    <location>
        <begin position="86"/>
        <end position="109"/>
    </location>
</feature>
<feature type="transmembrane region" description="Helical" evidence="1">
    <location>
        <begin position="21"/>
        <end position="45"/>
    </location>
</feature>
<feature type="transmembrane region" description="Helical" evidence="1">
    <location>
        <begin position="121"/>
        <end position="147"/>
    </location>
</feature>
<sequence length="200" mass="20756">MNWLITKGRLMVARGMRDERGDIDIGGILIMGIGMVFLAVGFIIYPMVMTACTSLINWVCTANATAAANTTYYPINATGFTGFTPIVGIVPLLVLIGYLSAGLFAMYLGVKVVKGSGESKLDLGTLMLLGISIIFIAIGLIILPVSLDGICTVIMGGGAGISAAFVGLGAILDITPLLILISFITGAVVTGYFGIKRLSG</sequence>
<proteinExistence type="predicted"/>
<dbReference type="AlphaFoldDB" id="X1EY64"/>
<feature type="transmembrane region" description="Helical" evidence="1">
    <location>
        <begin position="177"/>
        <end position="195"/>
    </location>
</feature>
<keyword evidence="1" id="KW-0472">Membrane</keyword>
<evidence type="ECO:0000256" key="1">
    <source>
        <dbReference type="SAM" id="Phobius"/>
    </source>
</evidence>
<comment type="caution">
    <text evidence="2">The sequence shown here is derived from an EMBL/GenBank/DDBJ whole genome shotgun (WGS) entry which is preliminary data.</text>
</comment>
<organism evidence="2">
    <name type="scientific">marine sediment metagenome</name>
    <dbReference type="NCBI Taxonomy" id="412755"/>
    <lineage>
        <taxon>unclassified sequences</taxon>
        <taxon>metagenomes</taxon>
        <taxon>ecological metagenomes</taxon>
    </lineage>
</organism>
<feature type="transmembrane region" description="Helical" evidence="1">
    <location>
        <begin position="153"/>
        <end position="172"/>
    </location>
</feature>
<evidence type="ECO:0000313" key="2">
    <source>
        <dbReference type="EMBL" id="GAH38356.1"/>
    </source>
</evidence>
<accession>X1EY64</accession>
<protein>
    <submittedName>
        <fullName evidence="2">Uncharacterized protein</fullName>
    </submittedName>
</protein>
<keyword evidence="1" id="KW-0812">Transmembrane</keyword>